<dbReference type="Pfam" id="PF13966">
    <property type="entry name" value="zf-RVT"/>
    <property type="match status" value="1"/>
</dbReference>
<accession>A0A2I0WNP8</accession>
<gene>
    <name evidence="2" type="ORF">MA16_Dca016845</name>
</gene>
<dbReference type="AlphaFoldDB" id="A0A2I0WNP8"/>
<evidence type="ECO:0000313" key="3">
    <source>
        <dbReference type="Proteomes" id="UP000233837"/>
    </source>
</evidence>
<sequence length="75" mass="9021">MTILNGLKTLELLIKRNFIVPNNCILYNKGPEYHRHLFFECDFSFNIISNFVHGLNFFMLRPNLMKKIEFSWHSN</sequence>
<evidence type="ECO:0000259" key="1">
    <source>
        <dbReference type="Pfam" id="PF13966"/>
    </source>
</evidence>
<organism evidence="2 3">
    <name type="scientific">Dendrobium catenatum</name>
    <dbReference type="NCBI Taxonomy" id="906689"/>
    <lineage>
        <taxon>Eukaryota</taxon>
        <taxon>Viridiplantae</taxon>
        <taxon>Streptophyta</taxon>
        <taxon>Embryophyta</taxon>
        <taxon>Tracheophyta</taxon>
        <taxon>Spermatophyta</taxon>
        <taxon>Magnoliopsida</taxon>
        <taxon>Liliopsida</taxon>
        <taxon>Asparagales</taxon>
        <taxon>Orchidaceae</taxon>
        <taxon>Epidendroideae</taxon>
        <taxon>Malaxideae</taxon>
        <taxon>Dendrobiinae</taxon>
        <taxon>Dendrobium</taxon>
    </lineage>
</organism>
<evidence type="ECO:0000313" key="2">
    <source>
        <dbReference type="EMBL" id="PKU77278.1"/>
    </source>
</evidence>
<name>A0A2I0WNP8_9ASPA</name>
<reference evidence="2 3" key="1">
    <citation type="journal article" date="2016" name="Sci. Rep.">
        <title>The Dendrobium catenatum Lindl. genome sequence provides insights into polysaccharide synthase, floral development and adaptive evolution.</title>
        <authorList>
            <person name="Zhang G.Q."/>
            <person name="Xu Q."/>
            <person name="Bian C."/>
            <person name="Tsai W.C."/>
            <person name="Yeh C.M."/>
            <person name="Liu K.W."/>
            <person name="Yoshida K."/>
            <person name="Zhang L.S."/>
            <person name="Chang S.B."/>
            <person name="Chen F."/>
            <person name="Shi Y."/>
            <person name="Su Y.Y."/>
            <person name="Zhang Y.Q."/>
            <person name="Chen L.J."/>
            <person name="Yin Y."/>
            <person name="Lin M."/>
            <person name="Huang H."/>
            <person name="Deng H."/>
            <person name="Wang Z.W."/>
            <person name="Zhu S.L."/>
            <person name="Zhao X."/>
            <person name="Deng C."/>
            <person name="Niu S.C."/>
            <person name="Huang J."/>
            <person name="Wang M."/>
            <person name="Liu G.H."/>
            <person name="Yang H.J."/>
            <person name="Xiao X.J."/>
            <person name="Hsiao Y.Y."/>
            <person name="Wu W.L."/>
            <person name="Chen Y.Y."/>
            <person name="Mitsuda N."/>
            <person name="Ohme-Takagi M."/>
            <person name="Luo Y.B."/>
            <person name="Van de Peer Y."/>
            <person name="Liu Z.J."/>
        </authorList>
    </citation>
    <scope>NUCLEOTIDE SEQUENCE [LARGE SCALE GENOMIC DNA]</scope>
    <source>
        <tissue evidence="2">The whole plant</tissue>
    </source>
</reference>
<proteinExistence type="predicted"/>
<dbReference type="InterPro" id="IPR026960">
    <property type="entry name" value="RVT-Znf"/>
</dbReference>
<feature type="domain" description="Reverse transcriptase zinc-binding" evidence="1">
    <location>
        <begin position="3"/>
        <end position="44"/>
    </location>
</feature>
<protein>
    <recommendedName>
        <fullName evidence="1">Reverse transcriptase zinc-binding domain-containing protein</fullName>
    </recommendedName>
</protein>
<dbReference type="Proteomes" id="UP000233837">
    <property type="component" value="Unassembled WGS sequence"/>
</dbReference>
<dbReference type="EMBL" id="KZ502519">
    <property type="protein sequence ID" value="PKU77278.1"/>
    <property type="molecule type" value="Genomic_DNA"/>
</dbReference>
<reference evidence="2 3" key="2">
    <citation type="journal article" date="2017" name="Nature">
        <title>The Apostasia genome and the evolution of orchids.</title>
        <authorList>
            <person name="Zhang G.Q."/>
            <person name="Liu K.W."/>
            <person name="Li Z."/>
            <person name="Lohaus R."/>
            <person name="Hsiao Y.Y."/>
            <person name="Niu S.C."/>
            <person name="Wang J.Y."/>
            <person name="Lin Y.C."/>
            <person name="Xu Q."/>
            <person name="Chen L.J."/>
            <person name="Yoshida K."/>
            <person name="Fujiwara S."/>
            <person name="Wang Z.W."/>
            <person name="Zhang Y.Q."/>
            <person name="Mitsuda N."/>
            <person name="Wang M."/>
            <person name="Liu G.H."/>
            <person name="Pecoraro L."/>
            <person name="Huang H.X."/>
            <person name="Xiao X.J."/>
            <person name="Lin M."/>
            <person name="Wu X.Y."/>
            <person name="Wu W.L."/>
            <person name="Chen Y.Y."/>
            <person name="Chang S.B."/>
            <person name="Sakamoto S."/>
            <person name="Ohme-Takagi M."/>
            <person name="Yagi M."/>
            <person name="Zeng S.J."/>
            <person name="Shen C.Y."/>
            <person name="Yeh C.M."/>
            <person name="Luo Y.B."/>
            <person name="Tsai W.C."/>
            <person name="Van de Peer Y."/>
            <person name="Liu Z.J."/>
        </authorList>
    </citation>
    <scope>NUCLEOTIDE SEQUENCE [LARGE SCALE GENOMIC DNA]</scope>
    <source>
        <tissue evidence="2">The whole plant</tissue>
    </source>
</reference>
<keyword evidence="3" id="KW-1185">Reference proteome</keyword>